<protein>
    <submittedName>
        <fullName evidence="2">Uncharacterized protein</fullName>
    </submittedName>
</protein>
<evidence type="ECO:0000256" key="1">
    <source>
        <dbReference type="SAM" id="MobiDB-lite"/>
    </source>
</evidence>
<dbReference type="EMBL" id="KK852785">
    <property type="protein sequence ID" value="KDR16558.1"/>
    <property type="molecule type" value="Genomic_DNA"/>
</dbReference>
<evidence type="ECO:0000313" key="2">
    <source>
        <dbReference type="EMBL" id="KDR16558.1"/>
    </source>
</evidence>
<feature type="compositionally biased region" description="Polar residues" evidence="1">
    <location>
        <begin position="58"/>
        <end position="77"/>
    </location>
</feature>
<name>A0A067R0W9_ZOONE</name>
<organism evidence="2 3">
    <name type="scientific">Zootermopsis nevadensis</name>
    <name type="common">Dampwood termite</name>
    <dbReference type="NCBI Taxonomy" id="136037"/>
    <lineage>
        <taxon>Eukaryota</taxon>
        <taxon>Metazoa</taxon>
        <taxon>Ecdysozoa</taxon>
        <taxon>Arthropoda</taxon>
        <taxon>Hexapoda</taxon>
        <taxon>Insecta</taxon>
        <taxon>Pterygota</taxon>
        <taxon>Neoptera</taxon>
        <taxon>Polyneoptera</taxon>
        <taxon>Dictyoptera</taxon>
        <taxon>Blattodea</taxon>
        <taxon>Blattoidea</taxon>
        <taxon>Termitoidae</taxon>
        <taxon>Termopsidae</taxon>
        <taxon>Zootermopsis</taxon>
    </lineage>
</organism>
<proteinExistence type="predicted"/>
<dbReference type="InParanoid" id="A0A067R0W9"/>
<accession>A0A067R0W9</accession>
<dbReference type="Proteomes" id="UP000027135">
    <property type="component" value="Unassembled WGS sequence"/>
</dbReference>
<sequence length="85" mass="9317">MATRRLRGAAFVSSCLMMESSTSSASSNLSKASNFKAFNFLMRRLVGNSVERALRHASATSSLLQSRDATHTCSNTRSPEHINKH</sequence>
<gene>
    <name evidence="2" type="ORF">L798_08887</name>
</gene>
<evidence type="ECO:0000313" key="3">
    <source>
        <dbReference type="Proteomes" id="UP000027135"/>
    </source>
</evidence>
<reference evidence="2 3" key="1">
    <citation type="journal article" date="2014" name="Nat. Commun.">
        <title>Molecular traces of alternative social organization in a termite genome.</title>
        <authorList>
            <person name="Terrapon N."/>
            <person name="Li C."/>
            <person name="Robertson H.M."/>
            <person name="Ji L."/>
            <person name="Meng X."/>
            <person name="Booth W."/>
            <person name="Chen Z."/>
            <person name="Childers C.P."/>
            <person name="Glastad K.M."/>
            <person name="Gokhale K."/>
            <person name="Gowin J."/>
            <person name="Gronenberg W."/>
            <person name="Hermansen R.A."/>
            <person name="Hu H."/>
            <person name="Hunt B.G."/>
            <person name="Huylmans A.K."/>
            <person name="Khalil S.M."/>
            <person name="Mitchell R.D."/>
            <person name="Munoz-Torres M.C."/>
            <person name="Mustard J.A."/>
            <person name="Pan H."/>
            <person name="Reese J.T."/>
            <person name="Scharf M.E."/>
            <person name="Sun F."/>
            <person name="Vogel H."/>
            <person name="Xiao J."/>
            <person name="Yang W."/>
            <person name="Yang Z."/>
            <person name="Yang Z."/>
            <person name="Zhou J."/>
            <person name="Zhu J."/>
            <person name="Brent C.S."/>
            <person name="Elsik C.G."/>
            <person name="Goodisman M.A."/>
            <person name="Liberles D.A."/>
            <person name="Roe R.M."/>
            <person name="Vargo E.L."/>
            <person name="Vilcinskas A."/>
            <person name="Wang J."/>
            <person name="Bornberg-Bauer E."/>
            <person name="Korb J."/>
            <person name="Zhang G."/>
            <person name="Liebig J."/>
        </authorList>
    </citation>
    <scope>NUCLEOTIDE SEQUENCE [LARGE SCALE GENOMIC DNA]</scope>
    <source>
        <tissue evidence="2">Whole organism</tissue>
    </source>
</reference>
<feature type="region of interest" description="Disordered" evidence="1">
    <location>
        <begin position="58"/>
        <end position="85"/>
    </location>
</feature>
<keyword evidence="3" id="KW-1185">Reference proteome</keyword>
<dbReference type="AlphaFoldDB" id="A0A067R0W9"/>